<dbReference type="GO" id="GO:0004553">
    <property type="term" value="F:hydrolase activity, hydrolyzing O-glycosyl compounds"/>
    <property type="evidence" value="ECO:0007669"/>
    <property type="project" value="InterPro"/>
</dbReference>
<dbReference type="InterPro" id="IPR006584">
    <property type="entry name" value="Cellulose-bd_IV"/>
</dbReference>
<reference evidence="7" key="1">
    <citation type="submission" date="2015-01" db="EMBL/GenBank/DDBJ databases">
        <authorList>
            <person name="Durling Mikael"/>
        </authorList>
    </citation>
    <scope>NUCLEOTIDE SEQUENCE</scope>
</reference>
<dbReference type="EMBL" id="CDPU01000013">
    <property type="protein sequence ID" value="CEO49266.1"/>
    <property type="molecule type" value="Genomic_DNA"/>
</dbReference>
<dbReference type="InterPro" id="IPR023296">
    <property type="entry name" value="Glyco_hydro_beta-prop_sf"/>
</dbReference>
<evidence type="ECO:0000256" key="2">
    <source>
        <dbReference type="ARBA" id="ARBA00022729"/>
    </source>
</evidence>
<evidence type="ECO:0000259" key="6">
    <source>
        <dbReference type="PROSITE" id="PS51175"/>
    </source>
</evidence>
<evidence type="ECO:0000313" key="7">
    <source>
        <dbReference type="EMBL" id="CEO49266.1"/>
    </source>
</evidence>
<keyword evidence="3" id="KW-0378">Hydrolase</keyword>
<dbReference type="PANTHER" id="PTHR43772">
    <property type="entry name" value="ENDO-1,4-BETA-XYLANASE"/>
    <property type="match status" value="1"/>
</dbReference>
<dbReference type="Pfam" id="PF03422">
    <property type="entry name" value="CBM_6"/>
    <property type="match status" value="1"/>
</dbReference>
<proteinExistence type="inferred from homology"/>
<evidence type="ECO:0000256" key="1">
    <source>
        <dbReference type="ARBA" id="ARBA00009865"/>
    </source>
</evidence>
<evidence type="ECO:0000256" key="5">
    <source>
        <dbReference type="ARBA" id="ARBA00023295"/>
    </source>
</evidence>
<keyword evidence="4" id="KW-0119">Carbohydrate metabolism</keyword>
<dbReference type="SMART" id="SM00606">
    <property type="entry name" value="CBD_IV"/>
    <property type="match status" value="1"/>
</dbReference>
<dbReference type="PROSITE" id="PS51175">
    <property type="entry name" value="CBM6"/>
    <property type="match status" value="1"/>
</dbReference>
<dbReference type="AlphaFoldDB" id="A0A0B7K3P2"/>
<feature type="domain" description="CBM6" evidence="6">
    <location>
        <begin position="91"/>
        <end position="215"/>
    </location>
</feature>
<dbReference type="SUPFAM" id="SSF75005">
    <property type="entry name" value="Arabinanase/levansucrase/invertase"/>
    <property type="match status" value="1"/>
</dbReference>
<comment type="similarity">
    <text evidence="1">Belongs to the glycosyl hydrolase 43 family.</text>
</comment>
<dbReference type="CDD" id="cd04084">
    <property type="entry name" value="CBM6_xylanase-like"/>
    <property type="match status" value="1"/>
</dbReference>
<dbReference type="PANTHER" id="PTHR43772:SF2">
    <property type="entry name" value="PUTATIVE (AFU_ORTHOLOGUE AFUA_2G04480)-RELATED"/>
    <property type="match status" value="1"/>
</dbReference>
<organism evidence="7">
    <name type="scientific">Bionectria ochroleuca</name>
    <name type="common">Gliocladium roseum</name>
    <dbReference type="NCBI Taxonomy" id="29856"/>
    <lineage>
        <taxon>Eukaryota</taxon>
        <taxon>Fungi</taxon>
        <taxon>Dikarya</taxon>
        <taxon>Ascomycota</taxon>
        <taxon>Pezizomycotina</taxon>
        <taxon>Sordariomycetes</taxon>
        <taxon>Hypocreomycetidae</taxon>
        <taxon>Hypocreales</taxon>
        <taxon>Bionectriaceae</taxon>
        <taxon>Clonostachys</taxon>
    </lineage>
</organism>
<dbReference type="InterPro" id="IPR005084">
    <property type="entry name" value="CBM6"/>
</dbReference>
<dbReference type="InterPro" id="IPR008979">
    <property type="entry name" value="Galactose-bd-like_sf"/>
</dbReference>
<protein>
    <recommendedName>
        <fullName evidence="6">CBM6 domain-containing protein</fullName>
    </recommendedName>
</protein>
<dbReference type="Pfam" id="PF04616">
    <property type="entry name" value="Glyco_hydro_43"/>
    <property type="match status" value="1"/>
</dbReference>
<dbReference type="GO" id="GO:0005975">
    <property type="term" value="P:carbohydrate metabolic process"/>
    <property type="evidence" value="ECO:0007669"/>
    <property type="project" value="InterPro"/>
</dbReference>
<dbReference type="Gene3D" id="2.115.10.20">
    <property type="entry name" value="Glycosyl hydrolase domain, family 43"/>
    <property type="match status" value="1"/>
</dbReference>
<dbReference type="Gene3D" id="2.60.120.260">
    <property type="entry name" value="Galactose-binding domain-like"/>
    <property type="match status" value="1"/>
</dbReference>
<accession>A0A0B7K3P2</accession>
<sequence>MYAEGPWLYKRGEIYYMIFSAECCPQNLQYAMGPSATGPWTYGGVIMNSAGTSETNHAGIVEFKDSRIYFTITAFSSVHSADTIGTLGPYIRQEAETIAWAQGIKTEPCSQGPLNVWSINDGDNIKVKGVGFDRGARTFKASVASAEQGGIIELWLDSTSGLLIGSCQVPRTGGWQDYTTASSLVDIPAGTHDLFFVIRGEGAADLFNFDWWQFQ</sequence>
<keyword evidence="2" id="KW-0732">Signal</keyword>
<dbReference type="GO" id="GO:0030246">
    <property type="term" value="F:carbohydrate binding"/>
    <property type="evidence" value="ECO:0007669"/>
    <property type="project" value="InterPro"/>
</dbReference>
<keyword evidence="5" id="KW-0326">Glycosidase</keyword>
<evidence type="ECO:0000256" key="4">
    <source>
        <dbReference type="ARBA" id="ARBA00023277"/>
    </source>
</evidence>
<dbReference type="SUPFAM" id="SSF49785">
    <property type="entry name" value="Galactose-binding domain-like"/>
    <property type="match status" value="1"/>
</dbReference>
<dbReference type="InterPro" id="IPR006710">
    <property type="entry name" value="Glyco_hydro_43"/>
</dbReference>
<gene>
    <name evidence="7" type="ORF">BN869_000005323_1</name>
</gene>
<evidence type="ECO:0000256" key="3">
    <source>
        <dbReference type="ARBA" id="ARBA00022801"/>
    </source>
</evidence>
<name>A0A0B7K3P2_BIOOC</name>
<dbReference type="InterPro" id="IPR052176">
    <property type="entry name" value="Glycosyl_Hydrlase_43_Enz"/>
</dbReference>